<keyword evidence="11 15" id="KW-0472">Membrane</keyword>
<dbReference type="GO" id="GO:0005794">
    <property type="term" value="C:Golgi apparatus"/>
    <property type="evidence" value="ECO:0007669"/>
    <property type="project" value="UniProtKB-SubCell"/>
</dbReference>
<evidence type="ECO:0000256" key="12">
    <source>
        <dbReference type="ARBA" id="ARBA00024173"/>
    </source>
</evidence>
<evidence type="ECO:0000256" key="1">
    <source>
        <dbReference type="ARBA" id="ARBA00004163"/>
    </source>
</evidence>
<dbReference type="SMART" id="SM01270">
    <property type="entry name" value="Longin"/>
    <property type="match status" value="1"/>
</dbReference>
<organism evidence="18 19">
    <name type="scientific">Coptotermes formosanus</name>
    <name type="common">Formosan subterranean termite</name>
    <dbReference type="NCBI Taxonomy" id="36987"/>
    <lineage>
        <taxon>Eukaryota</taxon>
        <taxon>Metazoa</taxon>
        <taxon>Ecdysozoa</taxon>
        <taxon>Arthropoda</taxon>
        <taxon>Hexapoda</taxon>
        <taxon>Insecta</taxon>
        <taxon>Pterygota</taxon>
        <taxon>Neoptera</taxon>
        <taxon>Polyneoptera</taxon>
        <taxon>Dictyoptera</taxon>
        <taxon>Blattodea</taxon>
        <taxon>Blattoidea</taxon>
        <taxon>Termitoidae</taxon>
        <taxon>Rhinotermitidae</taxon>
        <taxon>Coptotermes</taxon>
    </lineage>
</organism>
<protein>
    <submittedName>
        <fullName evidence="18">Uncharacterized protein</fullName>
    </submittedName>
</protein>
<keyword evidence="6" id="KW-0256">Endoplasmic reticulum</keyword>
<evidence type="ECO:0000313" key="18">
    <source>
        <dbReference type="EMBL" id="GFG36153.1"/>
    </source>
</evidence>
<dbReference type="FunCoup" id="A0A6L2PU59">
    <property type="interactions" value="1949"/>
</dbReference>
<dbReference type="EMBL" id="BLKM01000610">
    <property type="protein sequence ID" value="GFG36153.1"/>
    <property type="molecule type" value="Genomic_DNA"/>
</dbReference>
<evidence type="ECO:0000256" key="9">
    <source>
        <dbReference type="ARBA" id="ARBA00023034"/>
    </source>
</evidence>
<keyword evidence="4" id="KW-0813">Transport</keyword>
<evidence type="ECO:0000313" key="19">
    <source>
        <dbReference type="Proteomes" id="UP000502823"/>
    </source>
</evidence>
<dbReference type="GO" id="GO:0015031">
    <property type="term" value="P:protein transport"/>
    <property type="evidence" value="ECO:0007669"/>
    <property type="project" value="UniProtKB-KW"/>
</dbReference>
<dbReference type="SUPFAM" id="SSF58038">
    <property type="entry name" value="SNARE fusion complex"/>
    <property type="match status" value="1"/>
</dbReference>
<evidence type="ECO:0000256" key="4">
    <source>
        <dbReference type="ARBA" id="ARBA00022448"/>
    </source>
</evidence>
<evidence type="ECO:0000256" key="3">
    <source>
        <dbReference type="ARBA" id="ARBA00008025"/>
    </source>
</evidence>
<dbReference type="Gene3D" id="1.20.5.110">
    <property type="match status" value="1"/>
</dbReference>
<proteinExistence type="inferred from homology"/>
<comment type="similarity">
    <text evidence="3">Belongs to the synaptobrevin family.</text>
</comment>
<keyword evidence="7" id="KW-0653">Protein transport</keyword>
<feature type="transmembrane region" description="Helical" evidence="15">
    <location>
        <begin position="210"/>
        <end position="230"/>
    </location>
</feature>
<keyword evidence="9" id="KW-0333">Golgi apparatus</keyword>
<name>A0A6L2PU59_COPFO</name>
<dbReference type="Proteomes" id="UP000502823">
    <property type="component" value="Unassembled WGS sequence"/>
</dbReference>
<evidence type="ECO:0000256" key="14">
    <source>
        <dbReference type="PROSITE-ProRule" id="PRU00290"/>
    </source>
</evidence>
<keyword evidence="10 14" id="KW-0175">Coiled coil</keyword>
<keyword evidence="5 15" id="KW-0812">Transmembrane</keyword>
<dbReference type="CDD" id="cd15866">
    <property type="entry name" value="R-SNARE_SEC22"/>
    <property type="match status" value="1"/>
</dbReference>
<evidence type="ECO:0000259" key="17">
    <source>
        <dbReference type="PROSITE" id="PS50892"/>
    </source>
</evidence>
<dbReference type="PROSITE" id="PS50892">
    <property type="entry name" value="V_SNARE"/>
    <property type="match status" value="1"/>
</dbReference>
<comment type="subcellular location">
    <subcellularLocation>
        <location evidence="1">Endoplasmic reticulum membrane</location>
        <topology evidence="1">Single-pass type IV membrane protein</topology>
    </subcellularLocation>
    <subcellularLocation>
        <location evidence="13">Golgi apparatus</location>
        <location evidence="13">cis-Golgi network membrane</location>
    </subcellularLocation>
    <subcellularLocation>
        <location evidence="2">Melanosome</location>
    </subcellularLocation>
</comment>
<comment type="function">
    <text evidence="12">SNARE involved in targeting and fusion of ER-derived transport vesicles with the Golgi complex as well as Golgi-derived retrograde transport vesicles with the ER.</text>
</comment>
<feature type="domain" description="V-SNARE coiled-coil homology" evidence="17">
    <location>
        <begin position="152"/>
        <end position="212"/>
    </location>
</feature>
<dbReference type="InterPro" id="IPR010908">
    <property type="entry name" value="Longin_dom"/>
</dbReference>
<evidence type="ECO:0000256" key="15">
    <source>
        <dbReference type="SAM" id="Phobius"/>
    </source>
</evidence>
<evidence type="ECO:0000256" key="2">
    <source>
        <dbReference type="ARBA" id="ARBA00004223"/>
    </source>
</evidence>
<evidence type="ECO:0000256" key="7">
    <source>
        <dbReference type="ARBA" id="ARBA00022927"/>
    </source>
</evidence>
<evidence type="ECO:0000256" key="6">
    <source>
        <dbReference type="ARBA" id="ARBA00022824"/>
    </source>
</evidence>
<gene>
    <name evidence="18" type="ORF">Cfor_10790</name>
</gene>
<dbReference type="InterPro" id="IPR044565">
    <property type="entry name" value="Sec22"/>
</dbReference>
<evidence type="ECO:0000256" key="10">
    <source>
        <dbReference type="ARBA" id="ARBA00023054"/>
    </source>
</evidence>
<dbReference type="AlphaFoldDB" id="A0A6L2PU59"/>
<dbReference type="GO" id="GO:0006888">
    <property type="term" value="P:endoplasmic reticulum to Golgi vesicle-mediated transport"/>
    <property type="evidence" value="ECO:0007669"/>
    <property type="project" value="InterPro"/>
</dbReference>
<dbReference type="Gene3D" id="3.30.450.50">
    <property type="entry name" value="Longin domain"/>
    <property type="match status" value="1"/>
</dbReference>
<dbReference type="Pfam" id="PF00957">
    <property type="entry name" value="Synaptobrevin"/>
    <property type="match status" value="1"/>
</dbReference>
<dbReference type="InterPro" id="IPR011012">
    <property type="entry name" value="Longin-like_dom_sf"/>
</dbReference>
<accession>A0A6L2PU59</accession>
<sequence>MPFRLFIKINLWAQNTIFLGLEIDEHLNWKKHIEEILPKLRSASYAVRSVYYTSSIATLKMICFAYFCLKLQNGIILWGTSTDENDVCYLILAEKNYSKRLAFSYLEDLAQEFHTQYGKKVNTVTRPYSFIEFDTYIQKAKKVFTDSRARRNLSALNTELQDVQRIMVQNIDDVLQRGVVLSELDTKAQNLSILSQKYKKDATFLNTKSMYMKAAVACIAFLVVFLYFWVL</sequence>
<evidence type="ECO:0000259" key="16">
    <source>
        <dbReference type="PROSITE" id="PS50859"/>
    </source>
</evidence>
<feature type="domain" description="Longin" evidence="16">
    <location>
        <begin position="84"/>
        <end position="137"/>
    </location>
</feature>
<evidence type="ECO:0000256" key="13">
    <source>
        <dbReference type="ARBA" id="ARBA00024188"/>
    </source>
</evidence>
<evidence type="ECO:0000256" key="11">
    <source>
        <dbReference type="ARBA" id="ARBA00023136"/>
    </source>
</evidence>
<dbReference type="CDD" id="cd14824">
    <property type="entry name" value="Longin"/>
    <property type="match status" value="1"/>
</dbReference>
<dbReference type="InParanoid" id="A0A6L2PU59"/>
<reference evidence="19" key="1">
    <citation type="submission" date="2020-01" db="EMBL/GenBank/DDBJ databases">
        <title>Draft genome sequence of the Termite Coptotermes fromosanus.</title>
        <authorList>
            <person name="Itakura S."/>
            <person name="Yosikawa Y."/>
            <person name="Umezawa K."/>
        </authorList>
    </citation>
    <scope>NUCLEOTIDE SEQUENCE [LARGE SCALE GENOMIC DNA]</scope>
</reference>
<dbReference type="GO" id="GO:0005789">
    <property type="term" value="C:endoplasmic reticulum membrane"/>
    <property type="evidence" value="ECO:0007669"/>
    <property type="project" value="UniProtKB-SubCell"/>
</dbReference>
<dbReference type="GO" id="GO:0006890">
    <property type="term" value="P:retrograde vesicle-mediated transport, Golgi to endoplasmic reticulum"/>
    <property type="evidence" value="ECO:0007669"/>
    <property type="project" value="InterPro"/>
</dbReference>
<keyword evidence="8 15" id="KW-1133">Transmembrane helix</keyword>
<comment type="caution">
    <text evidence="18">The sequence shown here is derived from an EMBL/GenBank/DDBJ whole genome shotgun (WGS) entry which is preliminary data.</text>
</comment>
<dbReference type="Pfam" id="PF13774">
    <property type="entry name" value="Longin"/>
    <property type="match status" value="1"/>
</dbReference>
<evidence type="ECO:0000256" key="5">
    <source>
        <dbReference type="ARBA" id="ARBA00022692"/>
    </source>
</evidence>
<dbReference type="PROSITE" id="PS50859">
    <property type="entry name" value="LONGIN"/>
    <property type="match status" value="1"/>
</dbReference>
<dbReference type="OrthoDB" id="1719357at2759"/>
<dbReference type="SUPFAM" id="SSF64356">
    <property type="entry name" value="SNARE-like"/>
    <property type="match status" value="1"/>
</dbReference>
<keyword evidence="19" id="KW-1185">Reference proteome</keyword>
<evidence type="ECO:0000256" key="8">
    <source>
        <dbReference type="ARBA" id="ARBA00022989"/>
    </source>
</evidence>
<dbReference type="GO" id="GO:0005484">
    <property type="term" value="F:SNAP receptor activity"/>
    <property type="evidence" value="ECO:0007669"/>
    <property type="project" value="InterPro"/>
</dbReference>
<dbReference type="InterPro" id="IPR042855">
    <property type="entry name" value="V_SNARE_CC"/>
</dbReference>
<dbReference type="PANTHER" id="PTHR45837">
    <property type="entry name" value="VESICLE-TRAFFICKING PROTEIN SEC22B"/>
    <property type="match status" value="1"/>
</dbReference>